<dbReference type="AlphaFoldDB" id="A0A0C3I0K1"/>
<dbReference type="GO" id="GO:0001164">
    <property type="term" value="F:RNA polymerase I core promoter sequence-specific DNA binding"/>
    <property type="evidence" value="ECO:0007669"/>
    <property type="project" value="InterPro"/>
</dbReference>
<keyword evidence="3" id="KW-1185">Reference proteome</keyword>
<name>A0A0C3I0K1_OIDMZ</name>
<dbReference type="EMBL" id="KN832870">
    <property type="protein sequence ID" value="KIN08580.1"/>
    <property type="molecule type" value="Genomic_DNA"/>
</dbReference>
<reference evidence="2 3" key="1">
    <citation type="submission" date="2014-04" db="EMBL/GenBank/DDBJ databases">
        <authorList>
            <consortium name="DOE Joint Genome Institute"/>
            <person name="Kuo A."/>
            <person name="Martino E."/>
            <person name="Perotto S."/>
            <person name="Kohler A."/>
            <person name="Nagy L.G."/>
            <person name="Floudas D."/>
            <person name="Copeland A."/>
            <person name="Barry K.W."/>
            <person name="Cichocki N."/>
            <person name="Veneault-Fourrey C."/>
            <person name="LaButti K."/>
            <person name="Lindquist E.A."/>
            <person name="Lipzen A."/>
            <person name="Lundell T."/>
            <person name="Morin E."/>
            <person name="Murat C."/>
            <person name="Sun H."/>
            <person name="Tunlid A."/>
            <person name="Henrissat B."/>
            <person name="Grigoriev I.V."/>
            <person name="Hibbett D.S."/>
            <person name="Martin F."/>
            <person name="Nordberg H.P."/>
            <person name="Cantor M.N."/>
            <person name="Hua S.X."/>
        </authorList>
    </citation>
    <scope>NUCLEOTIDE SEQUENCE [LARGE SCALE GENOMIC DNA]</scope>
    <source>
        <strain evidence="2 3">Zn</strain>
    </source>
</reference>
<dbReference type="GO" id="GO:0001181">
    <property type="term" value="F:RNA polymerase I general transcription initiation factor activity"/>
    <property type="evidence" value="ECO:0007669"/>
    <property type="project" value="InterPro"/>
</dbReference>
<feature type="region of interest" description="Disordered" evidence="1">
    <location>
        <begin position="100"/>
        <end position="120"/>
    </location>
</feature>
<feature type="compositionally biased region" description="Acidic residues" evidence="1">
    <location>
        <begin position="460"/>
        <end position="470"/>
    </location>
</feature>
<dbReference type="InterPro" id="IPR053029">
    <property type="entry name" value="RNA_pol_I-specific_init_factor"/>
</dbReference>
<organism evidence="2 3">
    <name type="scientific">Oidiodendron maius (strain Zn)</name>
    <dbReference type="NCBI Taxonomy" id="913774"/>
    <lineage>
        <taxon>Eukaryota</taxon>
        <taxon>Fungi</taxon>
        <taxon>Dikarya</taxon>
        <taxon>Ascomycota</taxon>
        <taxon>Pezizomycotina</taxon>
        <taxon>Leotiomycetes</taxon>
        <taxon>Leotiomycetes incertae sedis</taxon>
        <taxon>Myxotrichaceae</taxon>
        <taxon>Oidiodendron</taxon>
    </lineage>
</organism>
<feature type="region of interest" description="Disordered" evidence="1">
    <location>
        <begin position="449"/>
        <end position="470"/>
    </location>
</feature>
<evidence type="ECO:0000313" key="2">
    <source>
        <dbReference type="EMBL" id="KIN08580.1"/>
    </source>
</evidence>
<dbReference type="Proteomes" id="UP000054321">
    <property type="component" value="Unassembled WGS sequence"/>
</dbReference>
<evidence type="ECO:0000256" key="1">
    <source>
        <dbReference type="SAM" id="MobiDB-lite"/>
    </source>
</evidence>
<feature type="region of interest" description="Disordered" evidence="1">
    <location>
        <begin position="1"/>
        <end position="63"/>
    </location>
</feature>
<dbReference type="PANTHER" id="PTHR28244:SF1">
    <property type="entry name" value="RNA POLYMERASE I-SPECIFIC TRANSCRIPTION INITIATION FACTOR RRN11"/>
    <property type="match status" value="1"/>
</dbReference>
<dbReference type="InterPro" id="IPR007224">
    <property type="entry name" value="TIF_Rrn11"/>
</dbReference>
<feature type="compositionally biased region" description="Pro residues" evidence="1">
    <location>
        <begin position="16"/>
        <end position="26"/>
    </location>
</feature>
<dbReference type="OrthoDB" id="10257049at2759"/>
<gene>
    <name evidence="2" type="ORF">OIDMADRAFT_111266</name>
</gene>
<feature type="compositionally biased region" description="Basic and acidic residues" evidence="1">
    <location>
        <begin position="217"/>
        <end position="229"/>
    </location>
</feature>
<dbReference type="GO" id="GO:0070860">
    <property type="term" value="C:RNA polymerase I core factor complex"/>
    <property type="evidence" value="ECO:0007669"/>
    <property type="project" value="TreeGrafter"/>
</dbReference>
<reference evidence="3" key="2">
    <citation type="submission" date="2015-01" db="EMBL/GenBank/DDBJ databases">
        <title>Evolutionary Origins and Diversification of the Mycorrhizal Mutualists.</title>
        <authorList>
            <consortium name="DOE Joint Genome Institute"/>
            <consortium name="Mycorrhizal Genomics Consortium"/>
            <person name="Kohler A."/>
            <person name="Kuo A."/>
            <person name="Nagy L.G."/>
            <person name="Floudas D."/>
            <person name="Copeland A."/>
            <person name="Barry K.W."/>
            <person name="Cichocki N."/>
            <person name="Veneault-Fourrey C."/>
            <person name="LaButti K."/>
            <person name="Lindquist E.A."/>
            <person name="Lipzen A."/>
            <person name="Lundell T."/>
            <person name="Morin E."/>
            <person name="Murat C."/>
            <person name="Riley R."/>
            <person name="Ohm R."/>
            <person name="Sun H."/>
            <person name="Tunlid A."/>
            <person name="Henrissat B."/>
            <person name="Grigoriev I.V."/>
            <person name="Hibbett D.S."/>
            <person name="Martin F."/>
        </authorList>
    </citation>
    <scope>NUCLEOTIDE SEQUENCE [LARGE SCALE GENOMIC DNA]</scope>
    <source>
        <strain evidence="3">Zn</strain>
    </source>
</reference>
<protein>
    <submittedName>
        <fullName evidence="2">Uncharacterized protein</fullName>
    </submittedName>
</protein>
<dbReference type="InParanoid" id="A0A0C3I0K1"/>
<feature type="region of interest" description="Disordered" evidence="1">
    <location>
        <begin position="203"/>
        <end position="229"/>
    </location>
</feature>
<proteinExistence type="predicted"/>
<accession>A0A0C3I0K1</accession>
<sequence>MPLFALPLPKNSLAPLPRPSFIPQPLPRRKRKRATSDSSEEISSPEPEPIRAHASTNPLSLTPAEIEQYRLAGLELDKELPSQGVDGVKDFPHRALPDAREKVKKDKGKGKEVVQDEKYDTDTGIGDEEMEIEFRGRGPGLHLRHLGVLTAILHRCLMAGDIPRASRTWAILIRDQFWGRPTDIKNTGYWAIGAELLIRSREGRQRGVEDSEDSAEDNPRKGDGEARRWGSAEGWEKARAYYEQLILQYPYRRQFQRNTNALDFWPAMVGCEIYGIQWEEKEGLKKLEREDGGDEGDEDDTGLSEDIEASKDAQDDIEIAAQRRIAKQTRRREEKTWRAKEEIRMRALRASETVATRLDTLMSNHPYMDSRVLVRLRAMLALYIGDLSVPTPVMSRDGSEEGYHLRSGGLDGDARLLLRQRQAEYEKGKEKQKEQRGVAKKLFDKIVNKGGWMGDIPNPDLEEDNPEEEH</sequence>
<dbReference type="GO" id="GO:0017025">
    <property type="term" value="F:TBP-class protein binding"/>
    <property type="evidence" value="ECO:0007669"/>
    <property type="project" value="TreeGrafter"/>
</dbReference>
<evidence type="ECO:0000313" key="3">
    <source>
        <dbReference type="Proteomes" id="UP000054321"/>
    </source>
</evidence>
<dbReference type="GO" id="GO:0042790">
    <property type="term" value="P:nucleolar large rRNA transcription by RNA polymerase I"/>
    <property type="evidence" value="ECO:0007669"/>
    <property type="project" value="TreeGrafter"/>
</dbReference>
<dbReference type="Pfam" id="PF04090">
    <property type="entry name" value="Rrn11"/>
    <property type="match status" value="1"/>
</dbReference>
<dbReference type="PANTHER" id="PTHR28244">
    <property type="entry name" value="RNA POLYMERASE I-SPECIFIC TRANSCRIPTION INITIATION FACTOR RRN11"/>
    <property type="match status" value="1"/>
</dbReference>
<dbReference type="HOGENOM" id="CLU_027162_2_0_1"/>